<proteinExistence type="predicted"/>
<gene>
    <name evidence="1" type="ORF">L2E82_12258</name>
</gene>
<sequence length="620" mass="69831">MSIAAEMTGTWLASVSKTLLRPKNCISADTTSISENSPVRTELRPFHGPYQCIISSNLSVFLRDSVLLQSLTKRLDLHQKTRASFAISDDHHRFAMIHLLPSGFLGFLLDSSNLSKSSMEEKRELVYQVSEWSEGAPELLQSWSRQDILQILSAESGKERKYTGLSKLKIIEILLQVVADKKSQVNKNKTMSDHERATKKQRKSDNILDLDTACNEIKLCKNLVCRAKLGQEDAFCKRCSCCICHQYDDNKDPSLWLICNSENPYQGKSCAMTCHLECALQHEKSGIPNDGQNRELDGSFYCVSCGKVNDLLQCWRKQMTTARDTRRVDILCYRVSLSQKLLFGTVRYKDLHNIVSEAIEKLEVDVGPLTGLPVKRARGIINRLASGQEVQRLCAFAVESLDSIISNTHVPAVKDFAIMTPNVKYENVCSSSLSNPSSVDDENNNVVGFKDVKMIQTDKCDKVDKNTRDDEDKSVKNGKEFDQIVVSISEGDLPFTPCKEESLKDGNLARNSRQEALKSNLDDGSLKKGGGEEGQDRDFGYYVKVIRWLECKEHIDKSFREKFLTWYSLRAGPQEVRIVKVFIDTLMEDPVLLAGQLVDTFSEAITSKKCSKGLCLKLFH</sequence>
<evidence type="ECO:0000313" key="2">
    <source>
        <dbReference type="Proteomes" id="UP001055811"/>
    </source>
</evidence>
<name>A0ACB9GGM5_CICIN</name>
<accession>A0ACB9GGM5</accession>
<dbReference type="EMBL" id="CM042010">
    <property type="protein sequence ID" value="KAI3782221.1"/>
    <property type="molecule type" value="Genomic_DNA"/>
</dbReference>
<keyword evidence="2" id="KW-1185">Reference proteome</keyword>
<comment type="caution">
    <text evidence="1">The sequence shown here is derived from an EMBL/GenBank/DDBJ whole genome shotgun (WGS) entry which is preliminary data.</text>
</comment>
<protein>
    <submittedName>
        <fullName evidence="1">Uncharacterized protein</fullName>
    </submittedName>
</protein>
<dbReference type="Proteomes" id="UP001055811">
    <property type="component" value="Linkage Group LG02"/>
</dbReference>
<organism evidence="1 2">
    <name type="scientific">Cichorium intybus</name>
    <name type="common">Chicory</name>
    <dbReference type="NCBI Taxonomy" id="13427"/>
    <lineage>
        <taxon>Eukaryota</taxon>
        <taxon>Viridiplantae</taxon>
        <taxon>Streptophyta</taxon>
        <taxon>Embryophyta</taxon>
        <taxon>Tracheophyta</taxon>
        <taxon>Spermatophyta</taxon>
        <taxon>Magnoliopsida</taxon>
        <taxon>eudicotyledons</taxon>
        <taxon>Gunneridae</taxon>
        <taxon>Pentapetalae</taxon>
        <taxon>asterids</taxon>
        <taxon>campanulids</taxon>
        <taxon>Asterales</taxon>
        <taxon>Asteraceae</taxon>
        <taxon>Cichorioideae</taxon>
        <taxon>Cichorieae</taxon>
        <taxon>Cichoriinae</taxon>
        <taxon>Cichorium</taxon>
    </lineage>
</organism>
<reference evidence="2" key="1">
    <citation type="journal article" date="2022" name="Mol. Ecol. Resour.">
        <title>The genomes of chicory, endive, great burdock and yacon provide insights into Asteraceae palaeo-polyploidization history and plant inulin production.</title>
        <authorList>
            <person name="Fan W."/>
            <person name="Wang S."/>
            <person name="Wang H."/>
            <person name="Wang A."/>
            <person name="Jiang F."/>
            <person name="Liu H."/>
            <person name="Zhao H."/>
            <person name="Xu D."/>
            <person name="Zhang Y."/>
        </authorList>
    </citation>
    <scope>NUCLEOTIDE SEQUENCE [LARGE SCALE GENOMIC DNA]</scope>
    <source>
        <strain evidence="2">cv. Punajuju</strain>
    </source>
</reference>
<reference evidence="1 2" key="2">
    <citation type="journal article" date="2022" name="Mol. Ecol. Resour.">
        <title>The genomes of chicory, endive, great burdock and yacon provide insights into Asteraceae paleo-polyploidization history and plant inulin production.</title>
        <authorList>
            <person name="Fan W."/>
            <person name="Wang S."/>
            <person name="Wang H."/>
            <person name="Wang A."/>
            <person name="Jiang F."/>
            <person name="Liu H."/>
            <person name="Zhao H."/>
            <person name="Xu D."/>
            <person name="Zhang Y."/>
        </authorList>
    </citation>
    <scope>NUCLEOTIDE SEQUENCE [LARGE SCALE GENOMIC DNA]</scope>
    <source>
        <strain evidence="2">cv. Punajuju</strain>
        <tissue evidence="1">Leaves</tissue>
    </source>
</reference>
<evidence type="ECO:0000313" key="1">
    <source>
        <dbReference type="EMBL" id="KAI3782221.1"/>
    </source>
</evidence>